<comment type="function">
    <text evidence="7">Cytochromes P450 are a group of heme-thiolate monooxygenases. They oxidize a variety of structurally unrelated compounds, including steroids, fatty acids, and xenobiotics.</text>
</comment>
<protein>
    <submittedName>
        <fullName evidence="9 10">Cytochrome P450, putative</fullName>
        <ecNumber evidence="9">1.14.13.94</ecNumber>
    </submittedName>
</protein>
<dbReference type="EMBL" id="ABJB010626757">
    <property type="status" value="NOT_ANNOTATED_CDS"/>
    <property type="molecule type" value="Genomic_DNA"/>
</dbReference>
<dbReference type="EC" id="1.14.13.94" evidence="9"/>
<keyword evidence="2 8" id="KW-0349">Heme</keyword>
<dbReference type="PaxDb" id="6945-B7QI39"/>
<dbReference type="PANTHER" id="PTHR24302">
    <property type="entry name" value="CYTOCHROME P450 FAMILY 3"/>
    <property type="match status" value="1"/>
</dbReference>
<dbReference type="GO" id="GO:0020037">
    <property type="term" value="F:heme binding"/>
    <property type="evidence" value="ECO:0007669"/>
    <property type="project" value="InterPro"/>
</dbReference>
<dbReference type="PROSITE" id="PS00086">
    <property type="entry name" value="CYTOCHROME_P450"/>
    <property type="match status" value="1"/>
</dbReference>
<keyword evidence="3 8" id="KW-0479">Metal-binding</keyword>
<reference evidence="9 11" key="1">
    <citation type="submission" date="2008-03" db="EMBL/GenBank/DDBJ databases">
        <title>Annotation of Ixodes scapularis.</title>
        <authorList>
            <consortium name="Ixodes scapularis Genome Project Consortium"/>
            <person name="Caler E."/>
            <person name="Hannick L.I."/>
            <person name="Bidwell S."/>
            <person name="Joardar V."/>
            <person name="Thiagarajan M."/>
            <person name="Amedeo P."/>
            <person name="Galinsky K.J."/>
            <person name="Schobel S."/>
            <person name="Inman J."/>
            <person name="Hostetler J."/>
            <person name="Miller J."/>
            <person name="Hammond M."/>
            <person name="Megy K."/>
            <person name="Lawson D."/>
            <person name="Kodira C."/>
            <person name="Sutton G."/>
            <person name="Meyer J."/>
            <person name="Hill C.A."/>
            <person name="Birren B."/>
            <person name="Nene V."/>
            <person name="Collins F."/>
            <person name="Alarcon-Chaidez F."/>
            <person name="Wikel S."/>
            <person name="Strausberg R."/>
        </authorList>
    </citation>
    <scope>NUCLEOTIDE SEQUENCE [LARGE SCALE GENOMIC DNA]</scope>
    <source>
        <strain evidence="11">Wikel</strain>
        <strain evidence="9">Wikel colony</strain>
    </source>
</reference>
<name>B7QI39_IXOSC</name>
<dbReference type="GO" id="GO:0005506">
    <property type="term" value="F:iron ion binding"/>
    <property type="evidence" value="ECO:0007669"/>
    <property type="project" value="InterPro"/>
</dbReference>
<dbReference type="VEuPathDB" id="VectorBase:ISCI014588"/>
<evidence type="ECO:0000256" key="8">
    <source>
        <dbReference type="RuleBase" id="RU000461"/>
    </source>
</evidence>
<accession>B7QI39</accession>
<proteinExistence type="inferred from homology"/>
<dbReference type="InterPro" id="IPR001128">
    <property type="entry name" value="Cyt_P450"/>
</dbReference>
<evidence type="ECO:0000313" key="10">
    <source>
        <dbReference type="EnsemblMetazoa" id="ISCW014588-PA"/>
    </source>
</evidence>
<dbReference type="Pfam" id="PF00067">
    <property type="entry name" value="p450"/>
    <property type="match status" value="1"/>
</dbReference>
<dbReference type="PANTHER" id="PTHR24302:SF15">
    <property type="entry name" value="FATTY-ACID PEROXYGENASE"/>
    <property type="match status" value="1"/>
</dbReference>
<dbReference type="GO" id="GO:0016705">
    <property type="term" value="F:oxidoreductase activity, acting on paired donors, with incorporation or reduction of molecular oxygen"/>
    <property type="evidence" value="ECO:0007669"/>
    <property type="project" value="InterPro"/>
</dbReference>
<dbReference type="STRING" id="6945.B7QI39"/>
<dbReference type="PRINTS" id="PR00359">
    <property type="entry name" value="BP450"/>
</dbReference>
<dbReference type="AlphaFoldDB" id="B7QI39"/>
<evidence type="ECO:0000313" key="11">
    <source>
        <dbReference type="Proteomes" id="UP000001555"/>
    </source>
</evidence>
<keyword evidence="11" id="KW-1185">Reference proteome</keyword>
<evidence type="ECO:0000256" key="4">
    <source>
        <dbReference type="ARBA" id="ARBA00023002"/>
    </source>
</evidence>
<keyword evidence="4 8" id="KW-0560">Oxidoreductase</keyword>
<evidence type="ECO:0000256" key="1">
    <source>
        <dbReference type="ARBA" id="ARBA00010617"/>
    </source>
</evidence>
<feature type="non-terminal residue" evidence="9">
    <location>
        <position position="102"/>
    </location>
</feature>
<dbReference type="InterPro" id="IPR036396">
    <property type="entry name" value="Cyt_P450_sf"/>
</dbReference>
<dbReference type="Gene3D" id="1.10.630.10">
    <property type="entry name" value="Cytochrome P450"/>
    <property type="match status" value="1"/>
</dbReference>
<dbReference type="Proteomes" id="UP000001555">
    <property type="component" value="Unassembled WGS sequence"/>
</dbReference>
<dbReference type="EMBL" id="DS943583">
    <property type="protein sequence ID" value="EEC18511.1"/>
    <property type="molecule type" value="Genomic_DNA"/>
</dbReference>
<gene>
    <name evidence="10" type="primary">8041592</name>
    <name evidence="9" type="ORF">IscW_ISCW014588</name>
</gene>
<dbReference type="GO" id="GO:0004497">
    <property type="term" value="F:monooxygenase activity"/>
    <property type="evidence" value="ECO:0007669"/>
    <property type="project" value="UniProtKB-KW"/>
</dbReference>
<dbReference type="InterPro" id="IPR050705">
    <property type="entry name" value="Cytochrome_P450_3A"/>
</dbReference>
<sequence length="102" mass="11484">FISRTCKKDYDYNGLTIPAGISVIIPASSLHRDPELWSEPKKFDPERFSSDNKGSLNPITYQAFGNGPRSCMGMRFGQTALKLALGKILAKYKLHLDDRHLK</sequence>
<dbReference type="InterPro" id="IPR017972">
    <property type="entry name" value="Cyt_P450_CS"/>
</dbReference>
<evidence type="ECO:0000256" key="7">
    <source>
        <dbReference type="ARBA" id="ARBA00043906"/>
    </source>
</evidence>
<evidence type="ECO:0000256" key="3">
    <source>
        <dbReference type="ARBA" id="ARBA00022723"/>
    </source>
</evidence>
<evidence type="ECO:0000256" key="6">
    <source>
        <dbReference type="ARBA" id="ARBA00023033"/>
    </source>
</evidence>
<dbReference type="HOGENOM" id="CLU_001570_5_7_1"/>
<keyword evidence="5 8" id="KW-0408">Iron</keyword>
<evidence type="ECO:0000256" key="5">
    <source>
        <dbReference type="ARBA" id="ARBA00023004"/>
    </source>
</evidence>
<dbReference type="InterPro" id="IPR002397">
    <property type="entry name" value="Cyt_P450_B"/>
</dbReference>
<dbReference type="EMBL" id="ABJB010380148">
    <property type="status" value="NOT_ANNOTATED_CDS"/>
    <property type="molecule type" value="Genomic_DNA"/>
</dbReference>
<reference evidence="10" key="2">
    <citation type="submission" date="2020-05" db="UniProtKB">
        <authorList>
            <consortium name="EnsemblMetazoa"/>
        </authorList>
    </citation>
    <scope>IDENTIFICATION</scope>
    <source>
        <strain evidence="10">wikel</strain>
    </source>
</reference>
<organism>
    <name type="scientific">Ixodes scapularis</name>
    <name type="common">Black-legged tick</name>
    <name type="synonym">Deer tick</name>
    <dbReference type="NCBI Taxonomy" id="6945"/>
    <lineage>
        <taxon>Eukaryota</taxon>
        <taxon>Metazoa</taxon>
        <taxon>Ecdysozoa</taxon>
        <taxon>Arthropoda</taxon>
        <taxon>Chelicerata</taxon>
        <taxon>Arachnida</taxon>
        <taxon>Acari</taxon>
        <taxon>Parasitiformes</taxon>
        <taxon>Ixodida</taxon>
        <taxon>Ixodoidea</taxon>
        <taxon>Ixodidae</taxon>
        <taxon>Ixodinae</taxon>
        <taxon>Ixodes</taxon>
    </lineage>
</organism>
<evidence type="ECO:0000313" key="9">
    <source>
        <dbReference type="EMBL" id="EEC18511.1"/>
    </source>
</evidence>
<feature type="non-terminal residue" evidence="9">
    <location>
        <position position="1"/>
    </location>
</feature>
<dbReference type="SUPFAM" id="SSF48264">
    <property type="entry name" value="Cytochrome P450"/>
    <property type="match status" value="1"/>
</dbReference>
<comment type="similarity">
    <text evidence="1 8">Belongs to the cytochrome P450 family.</text>
</comment>
<dbReference type="VEuPathDB" id="VectorBase:ISCW014588"/>
<evidence type="ECO:0000256" key="2">
    <source>
        <dbReference type="ARBA" id="ARBA00022617"/>
    </source>
</evidence>
<keyword evidence="6 8" id="KW-0503">Monooxygenase</keyword>
<dbReference type="EnsemblMetazoa" id="ISCW014588-RA">
    <property type="protein sequence ID" value="ISCW014588-PA"/>
    <property type="gene ID" value="ISCW014588"/>
</dbReference>